<dbReference type="EMBL" id="PDHH01000004">
    <property type="protein sequence ID" value="PSM52062.1"/>
    <property type="molecule type" value="Genomic_DNA"/>
</dbReference>
<keyword evidence="3" id="KW-0411">Iron-sulfur</keyword>
<proteinExistence type="predicted"/>
<evidence type="ECO:0000313" key="6">
    <source>
        <dbReference type="Proteomes" id="UP000240535"/>
    </source>
</evidence>
<reference evidence="6" key="1">
    <citation type="submission" date="2017-10" db="EMBL/GenBank/DDBJ databases">
        <title>Campylobacter species from seals.</title>
        <authorList>
            <person name="Gilbert M.J."/>
            <person name="Zomer A.L."/>
            <person name="Timmerman A.J."/>
            <person name="Duim B."/>
            <person name="Wagenaar J.A."/>
        </authorList>
    </citation>
    <scope>NUCLEOTIDE SEQUENCE [LARGE SCALE GENOMIC DNA]</scope>
    <source>
        <strain evidence="6">17S00004-5</strain>
    </source>
</reference>
<evidence type="ECO:0000259" key="4">
    <source>
        <dbReference type="PROSITE" id="PS51379"/>
    </source>
</evidence>
<sequence>MDIKRRGLFKKIKEPISPPYFSGKFDCKDCSAPCVSSCDRDLLSFLGDKVEFKVVDLGCNFCQNCALACENIGKNVLSLKFEAKVLAKASLNINLCLAWNATTCYNCLDSCNYKAIDYFGVFKPTINDKCIGCGECLRNCFVNSLSLKAI</sequence>
<dbReference type="PROSITE" id="PS51379">
    <property type="entry name" value="4FE4S_FER_2"/>
    <property type="match status" value="1"/>
</dbReference>
<dbReference type="AlphaFoldDB" id="A0A2P8R0P3"/>
<evidence type="ECO:0000256" key="2">
    <source>
        <dbReference type="ARBA" id="ARBA00023004"/>
    </source>
</evidence>
<keyword evidence="6" id="KW-1185">Reference proteome</keyword>
<dbReference type="InterPro" id="IPR017900">
    <property type="entry name" value="4Fe4S_Fe_S_CS"/>
</dbReference>
<evidence type="ECO:0000313" key="5">
    <source>
        <dbReference type="EMBL" id="PSM52062.1"/>
    </source>
</evidence>
<organism evidence="5 6">
    <name type="scientific">Campylobacter blaseri</name>
    <dbReference type="NCBI Taxonomy" id="2042961"/>
    <lineage>
        <taxon>Bacteria</taxon>
        <taxon>Pseudomonadati</taxon>
        <taxon>Campylobacterota</taxon>
        <taxon>Epsilonproteobacteria</taxon>
        <taxon>Campylobacterales</taxon>
        <taxon>Campylobacteraceae</taxon>
        <taxon>Campylobacter</taxon>
    </lineage>
</organism>
<dbReference type="Pfam" id="PF00037">
    <property type="entry name" value="Fer4"/>
    <property type="match status" value="1"/>
</dbReference>
<keyword evidence="1" id="KW-0479">Metal-binding</keyword>
<name>A0A2P8R0P3_9BACT</name>
<dbReference type="Gene3D" id="3.30.70.20">
    <property type="match status" value="1"/>
</dbReference>
<dbReference type="GO" id="GO:0051536">
    <property type="term" value="F:iron-sulfur cluster binding"/>
    <property type="evidence" value="ECO:0007669"/>
    <property type="project" value="UniProtKB-KW"/>
</dbReference>
<protein>
    <submittedName>
        <fullName evidence="5">4Fe-4S ferredoxin</fullName>
    </submittedName>
</protein>
<dbReference type="OrthoDB" id="9800445at2"/>
<dbReference type="InterPro" id="IPR017896">
    <property type="entry name" value="4Fe4S_Fe-S-bd"/>
</dbReference>
<dbReference type="Proteomes" id="UP000240535">
    <property type="component" value="Unassembled WGS sequence"/>
</dbReference>
<evidence type="ECO:0000256" key="3">
    <source>
        <dbReference type="ARBA" id="ARBA00023014"/>
    </source>
</evidence>
<dbReference type="SUPFAM" id="SSF54862">
    <property type="entry name" value="4Fe-4S ferredoxins"/>
    <property type="match status" value="1"/>
</dbReference>
<comment type="caution">
    <text evidence="5">The sequence shown here is derived from an EMBL/GenBank/DDBJ whole genome shotgun (WGS) entry which is preliminary data.</text>
</comment>
<keyword evidence="2" id="KW-0408">Iron</keyword>
<feature type="domain" description="4Fe-4S ferredoxin-type" evidence="4">
    <location>
        <begin position="122"/>
        <end position="150"/>
    </location>
</feature>
<dbReference type="PROSITE" id="PS00198">
    <property type="entry name" value="4FE4S_FER_1"/>
    <property type="match status" value="1"/>
</dbReference>
<dbReference type="RefSeq" id="WP_106871599.1">
    <property type="nucleotide sequence ID" value="NZ_CP053841.1"/>
</dbReference>
<evidence type="ECO:0000256" key="1">
    <source>
        <dbReference type="ARBA" id="ARBA00022723"/>
    </source>
</evidence>
<dbReference type="GO" id="GO:0046872">
    <property type="term" value="F:metal ion binding"/>
    <property type="evidence" value="ECO:0007669"/>
    <property type="project" value="UniProtKB-KW"/>
</dbReference>
<gene>
    <name evidence="5" type="ORF">CQ405_05750</name>
</gene>
<accession>A0A2P8R0P3</accession>